<dbReference type="SUPFAM" id="SSF55729">
    <property type="entry name" value="Acyl-CoA N-acyltransferases (Nat)"/>
    <property type="match status" value="1"/>
</dbReference>
<gene>
    <name evidence="4" type="ORF">FQ330_05975</name>
</gene>
<feature type="domain" description="N-acetyltransferase" evidence="3">
    <location>
        <begin position="1"/>
        <end position="135"/>
    </location>
</feature>
<evidence type="ECO:0000259" key="3">
    <source>
        <dbReference type="PROSITE" id="PS51186"/>
    </source>
</evidence>
<dbReference type="PANTHER" id="PTHR43877">
    <property type="entry name" value="AMINOALKYLPHOSPHONATE N-ACETYLTRANSFERASE-RELATED-RELATED"/>
    <property type="match status" value="1"/>
</dbReference>
<keyword evidence="1 4" id="KW-0808">Transferase</keyword>
<name>A0A5M8QEW2_9MICO</name>
<dbReference type="AlphaFoldDB" id="A0A5M8QEW2"/>
<dbReference type="InterPro" id="IPR016181">
    <property type="entry name" value="Acyl_CoA_acyltransferase"/>
</dbReference>
<dbReference type="PANTHER" id="PTHR43877:SF2">
    <property type="entry name" value="AMINOALKYLPHOSPHONATE N-ACETYLTRANSFERASE-RELATED"/>
    <property type="match status" value="1"/>
</dbReference>
<dbReference type="CDD" id="cd04301">
    <property type="entry name" value="NAT_SF"/>
    <property type="match status" value="1"/>
</dbReference>
<dbReference type="RefSeq" id="WP_128190020.1">
    <property type="nucleotide sequence ID" value="NZ_VOIR01000013.1"/>
</dbReference>
<sequence>MLTFADRVPTVDEQRAVATSVGWGEHFDWASIGASLIGSLHGVVALDGDEVVGVGRLVGDGVRYFYVQDVMVRPEASDEGIASRIVERLLEWARAQAPADAVVGLFASPEAVGVYEGLGFAAADGDPLGMTLDLAPRDGIRA</sequence>
<reference evidence="4 5" key="1">
    <citation type="submission" date="2019-08" db="EMBL/GenBank/DDBJ databases">
        <title>Agrococcus lahaulensis sp. nov., isolated from a cold desert of the Indian Himalayas.</title>
        <authorList>
            <person name="Qu J.H."/>
        </authorList>
    </citation>
    <scope>NUCLEOTIDE SEQUENCE [LARGE SCALE GENOMIC DNA]</scope>
    <source>
        <strain evidence="4 5">NS18</strain>
    </source>
</reference>
<evidence type="ECO:0000256" key="1">
    <source>
        <dbReference type="ARBA" id="ARBA00022679"/>
    </source>
</evidence>
<proteinExistence type="predicted"/>
<accession>A0A5M8QEW2</accession>
<evidence type="ECO:0000313" key="5">
    <source>
        <dbReference type="Proteomes" id="UP000323221"/>
    </source>
</evidence>
<dbReference type="InterPro" id="IPR050832">
    <property type="entry name" value="Bact_Acetyltransf"/>
</dbReference>
<dbReference type="GO" id="GO:0016747">
    <property type="term" value="F:acyltransferase activity, transferring groups other than amino-acyl groups"/>
    <property type="evidence" value="ECO:0007669"/>
    <property type="project" value="InterPro"/>
</dbReference>
<organism evidence="4 5">
    <name type="scientific">Agrococcus sediminis</name>
    <dbReference type="NCBI Taxonomy" id="2599924"/>
    <lineage>
        <taxon>Bacteria</taxon>
        <taxon>Bacillati</taxon>
        <taxon>Actinomycetota</taxon>
        <taxon>Actinomycetes</taxon>
        <taxon>Micrococcales</taxon>
        <taxon>Microbacteriaceae</taxon>
        <taxon>Agrococcus</taxon>
    </lineage>
</organism>
<dbReference type="EMBL" id="VOIR01000013">
    <property type="protein sequence ID" value="KAA6433641.1"/>
    <property type="molecule type" value="Genomic_DNA"/>
</dbReference>
<evidence type="ECO:0000256" key="2">
    <source>
        <dbReference type="ARBA" id="ARBA00023315"/>
    </source>
</evidence>
<dbReference type="OrthoDB" id="3190820at2"/>
<dbReference type="PROSITE" id="PS51186">
    <property type="entry name" value="GNAT"/>
    <property type="match status" value="1"/>
</dbReference>
<protein>
    <submittedName>
        <fullName evidence="4">GNAT family N-acetyltransferase</fullName>
    </submittedName>
</protein>
<comment type="caution">
    <text evidence="4">The sequence shown here is derived from an EMBL/GenBank/DDBJ whole genome shotgun (WGS) entry which is preliminary data.</text>
</comment>
<dbReference type="Gene3D" id="3.40.630.30">
    <property type="match status" value="1"/>
</dbReference>
<keyword evidence="5" id="KW-1185">Reference proteome</keyword>
<dbReference type="Proteomes" id="UP000323221">
    <property type="component" value="Unassembled WGS sequence"/>
</dbReference>
<evidence type="ECO:0000313" key="4">
    <source>
        <dbReference type="EMBL" id="KAA6433641.1"/>
    </source>
</evidence>
<keyword evidence="2" id="KW-0012">Acyltransferase</keyword>
<dbReference type="InterPro" id="IPR000182">
    <property type="entry name" value="GNAT_dom"/>
</dbReference>
<dbReference type="Pfam" id="PF13673">
    <property type="entry name" value="Acetyltransf_10"/>
    <property type="match status" value="1"/>
</dbReference>